<comment type="caution">
    <text evidence="9">The sequence shown here is derived from an EMBL/GenBank/DDBJ whole genome shotgun (WGS) entry which is preliminary data.</text>
</comment>
<keyword evidence="6" id="KW-0805">Transcription regulation</keyword>
<dbReference type="Gene3D" id="3.40.800.20">
    <property type="entry name" value="Histone deacetylase domain"/>
    <property type="match status" value="1"/>
</dbReference>
<feature type="domain" description="Histone deacetylase" evidence="8">
    <location>
        <begin position="20"/>
        <end position="198"/>
    </location>
</feature>
<dbReference type="PANTHER" id="PTHR10625:SF5">
    <property type="entry name" value="HISTONE DEACETYLASE"/>
    <property type="match status" value="1"/>
</dbReference>
<dbReference type="EMBL" id="BARS01027609">
    <property type="protein sequence ID" value="GAF99975.1"/>
    <property type="molecule type" value="Genomic_DNA"/>
</dbReference>
<comment type="similarity">
    <text evidence="1">Belongs to the histone deacetylase family. HD type 2 subfamily.</text>
</comment>
<dbReference type="InterPro" id="IPR000286">
    <property type="entry name" value="HDACs"/>
</dbReference>
<evidence type="ECO:0000313" key="9">
    <source>
        <dbReference type="EMBL" id="GAF99975.1"/>
    </source>
</evidence>
<proteinExistence type="inferred from homology"/>
<organism evidence="9">
    <name type="scientific">marine sediment metagenome</name>
    <dbReference type="NCBI Taxonomy" id="412755"/>
    <lineage>
        <taxon>unclassified sequences</taxon>
        <taxon>metagenomes</taxon>
        <taxon>ecological metagenomes</taxon>
    </lineage>
</organism>
<protein>
    <recommendedName>
        <fullName evidence="2">histone deacetylase</fullName>
        <ecNumber evidence="2">3.5.1.98</ecNumber>
    </recommendedName>
</protein>
<keyword evidence="3" id="KW-0678">Repressor</keyword>
<sequence length="199" mass="21762">MKSGLICDPCFESHVTGPGHPERPERLQRIRRALESTGLGARCVPFPLSEADDTILLRVHDAEHLDRVRRACESGSHHLDSMDTAICAESERVARLAAGSLAALACAIARGELDRGFAAIRPPGHHAERNLAMGFCLFNNVAVAARELLANGLASRVLIVDWDVHHGNGTQHIFEEDPAVFYFSLHQWPLYPGTGARSE</sequence>
<accession>X0VHJ0</accession>
<evidence type="ECO:0000256" key="4">
    <source>
        <dbReference type="ARBA" id="ARBA00022801"/>
    </source>
</evidence>
<evidence type="ECO:0000256" key="1">
    <source>
        <dbReference type="ARBA" id="ARBA00007738"/>
    </source>
</evidence>
<feature type="non-terminal residue" evidence="9">
    <location>
        <position position="199"/>
    </location>
</feature>
<dbReference type="InterPro" id="IPR023696">
    <property type="entry name" value="Ureohydrolase_dom_sf"/>
</dbReference>
<dbReference type="GO" id="GO:0141221">
    <property type="term" value="F:histone deacetylase activity, hydrolytic mechanism"/>
    <property type="evidence" value="ECO:0007669"/>
    <property type="project" value="UniProtKB-EC"/>
</dbReference>
<dbReference type="InterPro" id="IPR023801">
    <property type="entry name" value="His_deacetylse_dom"/>
</dbReference>
<dbReference type="Pfam" id="PF00850">
    <property type="entry name" value="Hist_deacetyl"/>
    <property type="match status" value="1"/>
</dbReference>
<name>X0VHJ0_9ZZZZ</name>
<dbReference type="PRINTS" id="PR01270">
    <property type="entry name" value="HDASUPER"/>
</dbReference>
<dbReference type="GO" id="GO:0040029">
    <property type="term" value="P:epigenetic regulation of gene expression"/>
    <property type="evidence" value="ECO:0007669"/>
    <property type="project" value="TreeGrafter"/>
</dbReference>
<dbReference type="CDD" id="cd09992">
    <property type="entry name" value="HDAC_classII"/>
    <property type="match status" value="1"/>
</dbReference>
<dbReference type="GO" id="GO:0005737">
    <property type="term" value="C:cytoplasm"/>
    <property type="evidence" value="ECO:0007669"/>
    <property type="project" value="TreeGrafter"/>
</dbReference>
<evidence type="ECO:0000256" key="2">
    <source>
        <dbReference type="ARBA" id="ARBA00012111"/>
    </source>
</evidence>
<evidence type="ECO:0000256" key="3">
    <source>
        <dbReference type="ARBA" id="ARBA00022491"/>
    </source>
</evidence>
<dbReference type="SUPFAM" id="SSF52768">
    <property type="entry name" value="Arginase/deacetylase"/>
    <property type="match status" value="1"/>
</dbReference>
<gene>
    <name evidence="9" type="ORF">S01H1_43343</name>
</gene>
<dbReference type="AlphaFoldDB" id="X0VHJ0"/>
<dbReference type="InterPro" id="IPR037138">
    <property type="entry name" value="His_deacetylse_dom_sf"/>
</dbReference>
<keyword evidence="4" id="KW-0378">Hydrolase</keyword>
<evidence type="ECO:0000256" key="7">
    <source>
        <dbReference type="ARBA" id="ARBA00023163"/>
    </source>
</evidence>
<evidence type="ECO:0000259" key="8">
    <source>
        <dbReference type="Pfam" id="PF00850"/>
    </source>
</evidence>
<evidence type="ECO:0000256" key="5">
    <source>
        <dbReference type="ARBA" id="ARBA00022853"/>
    </source>
</evidence>
<dbReference type="GO" id="GO:0000118">
    <property type="term" value="C:histone deacetylase complex"/>
    <property type="evidence" value="ECO:0007669"/>
    <property type="project" value="TreeGrafter"/>
</dbReference>
<keyword evidence="5" id="KW-0156">Chromatin regulator</keyword>
<dbReference type="PANTHER" id="PTHR10625">
    <property type="entry name" value="HISTONE DEACETYLASE HDAC1-RELATED"/>
    <property type="match status" value="1"/>
</dbReference>
<dbReference type="EC" id="3.5.1.98" evidence="2"/>
<reference evidence="9" key="1">
    <citation type="journal article" date="2014" name="Front. Microbiol.">
        <title>High frequency of phylogenetically diverse reductive dehalogenase-homologous genes in deep subseafloor sedimentary metagenomes.</title>
        <authorList>
            <person name="Kawai M."/>
            <person name="Futagami T."/>
            <person name="Toyoda A."/>
            <person name="Takaki Y."/>
            <person name="Nishi S."/>
            <person name="Hori S."/>
            <person name="Arai W."/>
            <person name="Tsubouchi T."/>
            <person name="Morono Y."/>
            <person name="Uchiyama I."/>
            <person name="Ito T."/>
            <person name="Fujiyama A."/>
            <person name="Inagaki F."/>
            <person name="Takami H."/>
        </authorList>
    </citation>
    <scope>NUCLEOTIDE SEQUENCE</scope>
    <source>
        <strain evidence="9">Expedition CK06-06</strain>
    </source>
</reference>
<evidence type="ECO:0000256" key="6">
    <source>
        <dbReference type="ARBA" id="ARBA00023015"/>
    </source>
</evidence>
<keyword evidence="7" id="KW-0804">Transcription</keyword>